<evidence type="ECO:0000313" key="4">
    <source>
        <dbReference type="EMBL" id="SDP97532.1"/>
    </source>
</evidence>
<comment type="similarity">
    <text evidence="1">Belongs to the lycopene cyclase family.</text>
</comment>
<dbReference type="SUPFAM" id="SSF51905">
    <property type="entry name" value="FAD/NAD(P)-binding domain"/>
    <property type="match status" value="1"/>
</dbReference>
<dbReference type="InterPro" id="IPR010108">
    <property type="entry name" value="Lycopene_cyclase_b/e"/>
</dbReference>
<dbReference type="NCBIfam" id="TIGR01790">
    <property type="entry name" value="carotene-cycl"/>
    <property type="match status" value="1"/>
</dbReference>
<dbReference type="Pfam" id="PF05834">
    <property type="entry name" value="Lycopene_cycl"/>
    <property type="match status" value="1"/>
</dbReference>
<dbReference type="EMBL" id="FNIX01000032">
    <property type="protein sequence ID" value="SDP97532.1"/>
    <property type="molecule type" value="Genomic_DNA"/>
</dbReference>
<dbReference type="AlphaFoldDB" id="A0A1H0X3P2"/>
<name>A0A1H0X3P2_9PSEU</name>
<sequence>MYDVLIVGAGPAGRALGAECDRRGLRVALVEEHPDRPWRQTFGAWDDELPAGVPVAATAPVLRAMTTTQHTIARPYSVMDNERLRDWLSTPDLPVHRGRAVQTVRGTTGAAVRLACGRELAATLVVDASGHHRALAGHVPAAQTAYGLKIAQDRVAELVRPGEALFMDWTQPAATETDWPTFLYGVPLGDGRVLLEETSLARRPGLPLRELRTRLFSRLHARGVRTDDADVEKVHFPVEQAARSSARVASFGAAAGMIHPSTGYGLATSLSLASPVAAAVALSLPNGPAAAETAFRKAVWPASAKLVHQLRRRGMESVLAMPPNEIPRFFEAYFRLPAHHQRAYLSGRTDLLGTLHAMSALFGHADWPVRLRTVFAALCPRAPGVAA</sequence>
<evidence type="ECO:0000256" key="3">
    <source>
        <dbReference type="ARBA" id="ARBA00023027"/>
    </source>
</evidence>
<accession>A0A1H0X3P2</accession>
<reference evidence="5" key="1">
    <citation type="submission" date="2016-10" db="EMBL/GenBank/DDBJ databases">
        <authorList>
            <person name="Varghese N."/>
            <person name="Submissions S."/>
        </authorList>
    </citation>
    <scope>NUCLEOTIDE SEQUENCE [LARGE SCALE GENOMIC DNA]</scope>
    <source>
        <strain evidence="5">CGMCC 4.6609</strain>
    </source>
</reference>
<dbReference type="STRING" id="641025.SAMN05421507_13210"/>
<keyword evidence="3" id="KW-0520">NAD</keyword>
<dbReference type="OrthoDB" id="537501at2"/>
<protein>
    <submittedName>
        <fullName evidence="4">Lycopene beta-cyclase</fullName>
    </submittedName>
</protein>
<proteinExistence type="inferred from homology"/>
<dbReference type="PANTHER" id="PTHR39757:SF5">
    <property type="entry name" value="OS02G0190600 PROTEIN"/>
    <property type="match status" value="1"/>
</dbReference>
<dbReference type="PRINTS" id="PR00420">
    <property type="entry name" value="RNGMNOXGNASE"/>
</dbReference>
<keyword evidence="5" id="KW-1185">Reference proteome</keyword>
<dbReference type="GO" id="GO:0016117">
    <property type="term" value="P:carotenoid biosynthetic process"/>
    <property type="evidence" value="ECO:0007669"/>
    <property type="project" value="UniProtKB-KW"/>
</dbReference>
<dbReference type="Proteomes" id="UP000199691">
    <property type="component" value="Unassembled WGS sequence"/>
</dbReference>
<gene>
    <name evidence="4" type="ORF">SAMN05421507_13210</name>
</gene>
<organism evidence="4 5">
    <name type="scientific">Lentzea jiangxiensis</name>
    <dbReference type="NCBI Taxonomy" id="641025"/>
    <lineage>
        <taxon>Bacteria</taxon>
        <taxon>Bacillati</taxon>
        <taxon>Actinomycetota</taxon>
        <taxon>Actinomycetes</taxon>
        <taxon>Pseudonocardiales</taxon>
        <taxon>Pseudonocardiaceae</taxon>
        <taxon>Lentzea</taxon>
    </lineage>
</organism>
<dbReference type="GO" id="GO:0016705">
    <property type="term" value="F:oxidoreductase activity, acting on paired donors, with incorporation or reduction of molecular oxygen"/>
    <property type="evidence" value="ECO:0007669"/>
    <property type="project" value="InterPro"/>
</dbReference>
<dbReference type="GO" id="GO:0016860">
    <property type="term" value="F:intramolecular oxidoreductase activity"/>
    <property type="evidence" value="ECO:0007669"/>
    <property type="project" value="UniProtKB-ARBA"/>
</dbReference>
<evidence type="ECO:0000256" key="1">
    <source>
        <dbReference type="ARBA" id="ARBA00006599"/>
    </source>
</evidence>
<keyword evidence="2" id="KW-0125">Carotenoid biosynthesis</keyword>
<evidence type="ECO:0000256" key="2">
    <source>
        <dbReference type="ARBA" id="ARBA00022746"/>
    </source>
</evidence>
<dbReference type="RefSeq" id="WP_090105160.1">
    <property type="nucleotide sequence ID" value="NZ_FNIX01000032.1"/>
</dbReference>
<dbReference type="PANTHER" id="PTHR39757">
    <property type="match status" value="1"/>
</dbReference>
<evidence type="ECO:0000313" key="5">
    <source>
        <dbReference type="Proteomes" id="UP000199691"/>
    </source>
</evidence>
<dbReference type="Gene3D" id="3.50.50.60">
    <property type="entry name" value="FAD/NAD(P)-binding domain"/>
    <property type="match status" value="2"/>
</dbReference>
<dbReference type="InterPro" id="IPR036188">
    <property type="entry name" value="FAD/NAD-bd_sf"/>
</dbReference>
<dbReference type="Gene3D" id="3.30.9.100">
    <property type="match status" value="1"/>
</dbReference>